<name>A0AB36ETG9_AGRTU</name>
<gene>
    <name evidence="2" type="ORF">A6U91_03280</name>
</gene>
<dbReference type="Proteomes" id="UP000093451">
    <property type="component" value="Unassembled WGS sequence"/>
</dbReference>
<comment type="caution">
    <text evidence="2">The sequence shown here is derived from an EMBL/GenBank/DDBJ whole genome shotgun (WGS) entry which is preliminary data.</text>
</comment>
<dbReference type="EMBL" id="LXKT01000001">
    <property type="protein sequence ID" value="OCJ42866.1"/>
    <property type="molecule type" value="Genomic_DNA"/>
</dbReference>
<organism evidence="2 3">
    <name type="scientific">Agrobacterium tumefaciens</name>
    <dbReference type="NCBI Taxonomy" id="358"/>
    <lineage>
        <taxon>Bacteria</taxon>
        <taxon>Pseudomonadati</taxon>
        <taxon>Pseudomonadota</taxon>
        <taxon>Alphaproteobacteria</taxon>
        <taxon>Hyphomicrobiales</taxon>
        <taxon>Rhizobiaceae</taxon>
        <taxon>Rhizobium/Agrobacterium group</taxon>
        <taxon>Agrobacterium</taxon>
        <taxon>Agrobacterium tumefaciens complex</taxon>
    </lineage>
</organism>
<evidence type="ECO:0000313" key="2">
    <source>
        <dbReference type="EMBL" id="OCJ42866.1"/>
    </source>
</evidence>
<proteinExistence type="predicted"/>
<sequence>MKLAITRLKINRPVSLHASGQTQRHSRREYWGSSKQTQQRLMHRDHGGTRQMSRTTCKQEMQKLITAAEIQRRLRVMLHSKFYSVV</sequence>
<dbReference type="AlphaFoldDB" id="A0AB36ETG9"/>
<evidence type="ECO:0000256" key="1">
    <source>
        <dbReference type="SAM" id="MobiDB-lite"/>
    </source>
</evidence>
<evidence type="ECO:0000313" key="3">
    <source>
        <dbReference type="Proteomes" id="UP000093451"/>
    </source>
</evidence>
<reference evidence="2 3" key="1">
    <citation type="journal article" date="2016" name="PeerJ">
        <title>Gall-ID: tools for genotyping gall-causing phytopathogenic bacteria.</title>
        <authorList>
            <person name="Davis E.W.II."/>
            <person name="Weisberg A.J."/>
            <person name="Tabima J.F."/>
            <person name="Grunwald N.J."/>
            <person name="Chang J.H."/>
        </authorList>
    </citation>
    <scope>NUCLEOTIDE SEQUENCE [LARGE SCALE GENOMIC DNA]</scope>
    <source>
        <strain evidence="2 3">N2/73</strain>
    </source>
</reference>
<protein>
    <submittedName>
        <fullName evidence="2">Uncharacterized protein</fullName>
    </submittedName>
</protein>
<feature type="region of interest" description="Disordered" evidence="1">
    <location>
        <begin position="16"/>
        <end position="55"/>
    </location>
</feature>
<accession>A0AB36ETG9</accession>